<dbReference type="GO" id="GO:0004252">
    <property type="term" value="F:serine-type endopeptidase activity"/>
    <property type="evidence" value="ECO:0007669"/>
    <property type="project" value="InterPro"/>
</dbReference>
<name>A0A381V5T4_9ZZZZ</name>
<dbReference type="SMART" id="SM00228">
    <property type="entry name" value="PDZ"/>
    <property type="match status" value="1"/>
</dbReference>
<keyword evidence="2" id="KW-0378">Hydrolase</keyword>
<sequence>MVSGQYEIDNSRQNAITTAIEKVSPAVASINVTQVQRYSISPFRRDPWFDYFFPPEIRQREAKGLGSGIVVSPDGYVITNDHVVENASEIIVTLPGGKEYNAEIVGVDELTDLAVLKLEGNNFPYVKMGNSDGLIIGEWVIALGNPFGLFDINQQPSATIGIVSGKDLDFGIQNGKVFQDMIQTDAAINPGNSGGPLVNSTGELIGINTFIYTGSPSKQGSIGIGFAIPINRVRRIAEELKNKGRIVRDFSTGLRVQTLDRRTVKYLDIPFDNGIIITKIDNNSPAERSRLEEGDIIVAVENEKINSLEDILEIIEINDLRPGNKLKIRIWREGRYMNRSLILGEYK</sequence>
<protein>
    <recommendedName>
        <fullName evidence="3">PDZ domain-containing protein</fullName>
    </recommendedName>
</protein>
<evidence type="ECO:0000256" key="2">
    <source>
        <dbReference type="ARBA" id="ARBA00022801"/>
    </source>
</evidence>
<dbReference type="InterPro" id="IPR051201">
    <property type="entry name" value="Chloro_Bact_Ser_Proteases"/>
</dbReference>
<dbReference type="Gene3D" id="2.40.10.120">
    <property type="match status" value="1"/>
</dbReference>
<evidence type="ECO:0000259" key="3">
    <source>
        <dbReference type="PROSITE" id="PS50106"/>
    </source>
</evidence>
<dbReference type="EMBL" id="UINC01007800">
    <property type="protein sequence ID" value="SVA35138.1"/>
    <property type="molecule type" value="Genomic_DNA"/>
</dbReference>
<dbReference type="AlphaFoldDB" id="A0A381V5T4"/>
<accession>A0A381V5T4</accession>
<dbReference type="InterPro" id="IPR001478">
    <property type="entry name" value="PDZ"/>
</dbReference>
<organism evidence="4">
    <name type="scientific">marine metagenome</name>
    <dbReference type="NCBI Taxonomy" id="408172"/>
    <lineage>
        <taxon>unclassified sequences</taxon>
        <taxon>metagenomes</taxon>
        <taxon>ecological metagenomes</taxon>
    </lineage>
</organism>
<gene>
    <name evidence="4" type="ORF">METZ01_LOCUS87992</name>
</gene>
<dbReference type="PRINTS" id="PR00834">
    <property type="entry name" value="PROTEASES2C"/>
</dbReference>
<dbReference type="Pfam" id="PF13180">
    <property type="entry name" value="PDZ_2"/>
    <property type="match status" value="1"/>
</dbReference>
<dbReference type="PANTHER" id="PTHR43343:SF3">
    <property type="entry name" value="PROTEASE DO-LIKE 8, CHLOROPLASTIC"/>
    <property type="match status" value="1"/>
</dbReference>
<dbReference type="SUPFAM" id="SSF50494">
    <property type="entry name" value="Trypsin-like serine proteases"/>
    <property type="match status" value="1"/>
</dbReference>
<dbReference type="GO" id="GO:0006508">
    <property type="term" value="P:proteolysis"/>
    <property type="evidence" value="ECO:0007669"/>
    <property type="project" value="UniProtKB-KW"/>
</dbReference>
<dbReference type="Pfam" id="PF13365">
    <property type="entry name" value="Trypsin_2"/>
    <property type="match status" value="1"/>
</dbReference>
<proteinExistence type="predicted"/>
<reference evidence="4" key="1">
    <citation type="submission" date="2018-05" db="EMBL/GenBank/DDBJ databases">
        <authorList>
            <person name="Lanie J.A."/>
            <person name="Ng W.-L."/>
            <person name="Kazmierczak K.M."/>
            <person name="Andrzejewski T.M."/>
            <person name="Davidsen T.M."/>
            <person name="Wayne K.J."/>
            <person name="Tettelin H."/>
            <person name="Glass J.I."/>
            <person name="Rusch D."/>
            <person name="Podicherti R."/>
            <person name="Tsui H.-C.T."/>
            <person name="Winkler M.E."/>
        </authorList>
    </citation>
    <scope>NUCLEOTIDE SEQUENCE</scope>
</reference>
<dbReference type="PROSITE" id="PS50106">
    <property type="entry name" value="PDZ"/>
    <property type="match status" value="1"/>
</dbReference>
<keyword evidence="1" id="KW-0645">Protease</keyword>
<feature type="domain" description="PDZ" evidence="3">
    <location>
        <begin position="235"/>
        <end position="316"/>
    </location>
</feature>
<evidence type="ECO:0000256" key="1">
    <source>
        <dbReference type="ARBA" id="ARBA00022670"/>
    </source>
</evidence>
<evidence type="ECO:0000313" key="4">
    <source>
        <dbReference type="EMBL" id="SVA35138.1"/>
    </source>
</evidence>
<dbReference type="SUPFAM" id="SSF50156">
    <property type="entry name" value="PDZ domain-like"/>
    <property type="match status" value="1"/>
</dbReference>
<dbReference type="Gene3D" id="2.30.42.10">
    <property type="match status" value="1"/>
</dbReference>
<dbReference type="PANTHER" id="PTHR43343">
    <property type="entry name" value="PEPTIDASE S12"/>
    <property type="match status" value="1"/>
</dbReference>
<dbReference type="InterPro" id="IPR001940">
    <property type="entry name" value="Peptidase_S1C"/>
</dbReference>
<dbReference type="InterPro" id="IPR036034">
    <property type="entry name" value="PDZ_sf"/>
</dbReference>
<dbReference type="InterPro" id="IPR009003">
    <property type="entry name" value="Peptidase_S1_PA"/>
</dbReference>